<dbReference type="EMBL" id="VCEB01000001">
    <property type="protein sequence ID" value="KAB0385966.1"/>
    <property type="molecule type" value="Genomic_DNA"/>
</dbReference>
<name>A0A5J5N0F7_MUNRE</name>
<sequence>MFCSLSLQSQKCEDSRRNPSVCRLISKMEKCLASFCLLYCCFLNPVAKCVVPLAAARAPAMEAGVGAIANPFLKDVNPLKCMPSSLGIPLEHLVESSRKCVAELDPEPMRALKVLLPGVLQSMGS</sequence>
<evidence type="ECO:0000313" key="2">
    <source>
        <dbReference type="Proteomes" id="UP000326062"/>
    </source>
</evidence>
<reference evidence="1 2" key="1">
    <citation type="submission" date="2019-06" db="EMBL/GenBank/DDBJ databases">
        <title>Discovery of a novel chromosome fission-fusion reversal in muntjac.</title>
        <authorList>
            <person name="Mudd A.B."/>
            <person name="Bredeson J.V."/>
            <person name="Baum R."/>
            <person name="Hockemeyer D."/>
            <person name="Rokhsar D.S."/>
        </authorList>
    </citation>
    <scope>NUCLEOTIDE SEQUENCE [LARGE SCALE GENOMIC DNA]</scope>
    <source>
        <strain evidence="1">UCam_UCB_Mr</strain>
        <tissue evidence="1">Fibroblast cell line</tissue>
    </source>
</reference>
<evidence type="ECO:0008006" key="3">
    <source>
        <dbReference type="Google" id="ProtNLM"/>
    </source>
</evidence>
<organism evidence="1 2">
    <name type="scientific">Muntiacus reevesi</name>
    <name type="common">Reeves' muntjac</name>
    <name type="synonym">Cervus reevesi</name>
    <dbReference type="NCBI Taxonomy" id="9886"/>
    <lineage>
        <taxon>Eukaryota</taxon>
        <taxon>Metazoa</taxon>
        <taxon>Chordata</taxon>
        <taxon>Craniata</taxon>
        <taxon>Vertebrata</taxon>
        <taxon>Euteleostomi</taxon>
        <taxon>Mammalia</taxon>
        <taxon>Eutheria</taxon>
        <taxon>Laurasiatheria</taxon>
        <taxon>Artiodactyla</taxon>
        <taxon>Ruminantia</taxon>
        <taxon>Pecora</taxon>
        <taxon>Cervidae</taxon>
        <taxon>Muntiacinae</taxon>
        <taxon>Muntiacus</taxon>
    </lineage>
</organism>
<keyword evidence="2" id="KW-1185">Reference proteome</keyword>
<dbReference type="PANTHER" id="PTHR34829">
    <property type="entry name" value="SECRETOGLOBIN FAMILY 3A MEMBER 2"/>
    <property type="match status" value="1"/>
</dbReference>
<gene>
    <name evidence="1" type="ORF">FD755_000922</name>
</gene>
<dbReference type="Pfam" id="PF20490">
    <property type="entry name" value="SCGB3A"/>
    <property type="match status" value="1"/>
</dbReference>
<protein>
    <recommendedName>
        <fullName evidence="3">Secretoglobin family 3A member 1</fullName>
    </recommendedName>
</protein>
<dbReference type="InterPro" id="IPR040301">
    <property type="entry name" value="Secretoglobin_3A"/>
</dbReference>
<dbReference type="GO" id="GO:1901741">
    <property type="term" value="P:positive regulation of myoblast fusion"/>
    <property type="evidence" value="ECO:0007669"/>
    <property type="project" value="TreeGrafter"/>
</dbReference>
<dbReference type="PANTHER" id="PTHR34829:SF1">
    <property type="entry name" value="SECRETOGLOBIN FAMILY 3A MEMBER 1"/>
    <property type="match status" value="1"/>
</dbReference>
<comment type="caution">
    <text evidence="1">The sequence shown here is derived from an EMBL/GenBank/DDBJ whole genome shotgun (WGS) entry which is preliminary data.</text>
</comment>
<evidence type="ECO:0000313" key="1">
    <source>
        <dbReference type="EMBL" id="KAB0385966.1"/>
    </source>
</evidence>
<accession>A0A5J5N0F7</accession>
<dbReference type="Proteomes" id="UP000326062">
    <property type="component" value="Chromosome 1"/>
</dbReference>
<proteinExistence type="predicted"/>
<dbReference type="GO" id="GO:0005615">
    <property type="term" value="C:extracellular space"/>
    <property type="evidence" value="ECO:0007669"/>
    <property type="project" value="InterPro"/>
</dbReference>
<dbReference type="AlphaFoldDB" id="A0A5J5N0F7"/>